<dbReference type="EMBL" id="SKFG01000001">
    <property type="protein sequence ID" value="TCZ81080.1"/>
    <property type="molecule type" value="Genomic_DNA"/>
</dbReference>
<dbReference type="GO" id="GO:0003847">
    <property type="term" value="F:1-alkyl-2-acetylglycerophosphocholine esterase activity"/>
    <property type="evidence" value="ECO:0007669"/>
    <property type="project" value="TreeGrafter"/>
</dbReference>
<accession>A0A4R4ENQ6</accession>
<dbReference type="OrthoDB" id="9814760at2"/>
<name>A0A4R4ENQ6_9BACL</name>
<keyword evidence="1 5" id="KW-0378">Hydrolase</keyword>
<dbReference type="InterPro" id="IPR029058">
    <property type="entry name" value="AB_hydrolase_fold"/>
</dbReference>
<proteinExistence type="predicted"/>
<evidence type="ECO:0000313" key="5">
    <source>
        <dbReference type="EMBL" id="TCZ81080.1"/>
    </source>
</evidence>
<keyword evidence="4" id="KW-0472">Membrane</keyword>
<keyword evidence="6" id="KW-1185">Reference proteome</keyword>
<keyword evidence="4" id="KW-1133">Transmembrane helix</keyword>
<dbReference type="AlphaFoldDB" id="A0A4R4ENQ6"/>
<feature type="transmembrane region" description="Helical" evidence="4">
    <location>
        <begin position="58"/>
        <end position="78"/>
    </location>
</feature>
<evidence type="ECO:0000256" key="3">
    <source>
        <dbReference type="ARBA" id="ARBA00023098"/>
    </source>
</evidence>
<keyword evidence="2" id="KW-0442">Lipid degradation</keyword>
<evidence type="ECO:0000313" key="6">
    <source>
        <dbReference type="Proteomes" id="UP000295418"/>
    </source>
</evidence>
<organism evidence="5 6">
    <name type="scientific">Paenibacillus albiflavus</name>
    <dbReference type="NCBI Taxonomy" id="2545760"/>
    <lineage>
        <taxon>Bacteria</taxon>
        <taxon>Bacillati</taxon>
        <taxon>Bacillota</taxon>
        <taxon>Bacilli</taxon>
        <taxon>Bacillales</taxon>
        <taxon>Paenibacillaceae</taxon>
        <taxon>Paenibacillus</taxon>
    </lineage>
</organism>
<dbReference type="PANTHER" id="PTHR10272">
    <property type="entry name" value="PLATELET-ACTIVATING FACTOR ACETYLHYDROLASE"/>
    <property type="match status" value="1"/>
</dbReference>
<dbReference type="Pfam" id="PF03403">
    <property type="entry name" value="PAF-AH_p_II"/>
    <property type="match status" value="2"/>
</dbReference>
<feature type="transmembrane region" description="Helical" evidence="4">
    <location>
        <begin position="33"/>
        <end position="52"/>
    </location>
</feature>
<gene>
    <name evidence="5" type="ORF">E0485_02010</name>
</gene>
<evidence type="ECO:0000256" key="2">
    <source>
        <dbReference type="ARBA" id="ARBA00022963"/>
    </source>
</evidence>
<evidence type="ECO:0000256" key="1">
    <source>
        <dbReference type="ARBA" id="ARBA00022801"/>
    </source>
</evidence>
<sequence>MERKIMRMMEIIVIVVNFLFLGRLLFFSRGLSIGNVILLGASVVVTALQILLEGYRWQMIPAYLVLLVLSLQVFIYPNKYTVSASMVKRIFKGCLSVVYLIVAVALPFLLPIFSFDKPTGPYEVGTTTFHFIDSERREEYSDDPKDRRELMVQLWYPASGSNEPMAPYTTSPKELARGLASMISIPAFTIEHFGQVKTHSHQEALLSGEEKTWPLLIFSHGMDQFRNGNTFQLEELASHGYIVAAIDHTYNAAVTVFPDGRSAFSRSQLDDGLPVLDAHMPVWTGDVKFVLDKMEQLNDGVPDGRFRGAIDMKRVGMFGHSYGGATAMQMLLLDDRVKAGIDMDGGLFGRLAPDTGISKPFILMNAQDTEDYYMEATKNQSDVGTDSSEGLWSELLQRRQLALKAGSYSLTIPHTDHMSFTDFALYSPLLQAKDANIRSIHRIINDVSLSFFDKYVKGYDSAALDEIATRYPEIGFVKH</sequence>
<dbReference type="Gene3D" id="3.40.50.1820">
    <property type="entry name" value="alpha/beta hydrolase"/>
    <property type="match status" value="1"/>
</dbReference>
<dbReference type="PANTHER" id="PTHR10272:SF0">
    <property type="entry name" value="PLATELET-ACTIVATING FACTOR ACETYLHYDROLASE"/>
    <property type="match status" value="1"/>
</dbReference>
<dbReference type="GO" id="GO:0016042">
    <property type="term" value="P:lipid catabolic process"/>
    <property type="evidence" value="ECO:0007669"/>
    <property type="project" value="UniProtKB-KW"/>
</dbReference>
<dbReference type="Proteomes" id="UP000295418">
    <property type="component" value="Unassembled WGS sequence"/>
</dbReference>
<reference evidence="5 6" key="1">
    <citation type="submission" date="2019-03" db="EMBL/GenBank/DDBJ databases">
        <authorList>
            <person name="Kim M.K.M."/>
        </authorList>
    </citation>
    <scope>NUCLEOTIDE SEQUENCE [LARGE SCALE GENOMIC DNA]</scope>
    <source>
        <strain evidence="5 6">18JY21-1</strain>
    </source>
</reference>
<keyword evidence="4" id="KW-0812">Transmembrane</keyword>
<dbReference type="SUPFAM" id="SSF53474">
    <property type="entry name" value="alpha/beta-Hydrolases"/>
    <property type="match status" value="1"/>
</dbReference>
<comment type="caution">
    <text evidence="5">The sequence shown here is derived from an EMBL/GenBank/DDBJ whole genome shotgun (WGS) entry which is preliminary data.</text>
</comment>
<feature type="transmembrane region" description="Helical" evidence="4">
    <location>
        <begin position="90"/>
        <end position="113"/>
    </location>
</feature>
<protein>
    <submittedName>
        <fullName evidence="5">Carboxylic ester hydrolase</fullName>
    </submittedName>
</protein>
<evidence type="ECO:0000256" key="4">
    <source>
        <dbReference type="SAM" id="Phobius"/>
    </source>
</evidence>
<keyword evidence="3" id="KW-0443">Lipid metabolism</keyword>
<feature type="transmembrane region" description="Helical" evidence="4">
    <location>
        <begin position="6"/>
        <end position="26"/>
    </location>
</feature>